<sequence length="926" mass="104867">MNLIGLPCHLEEILTMHHGFILLVLTRTTTSFHAKEENKWDIIFELVGNPSTYNAVYDTVSDNIQNQVSQTKNTQPLNKQFHQPNECETPGKAYNVVMLRRDLGELADWHGPALAESISLARAIDVTMDALCRDYGVDFSWPLNTRDGDSALFRVEKQRNGNWKSYSADIEAALSLWLFSLKKNEQDGFSKARASAAFLEDGPRLQSQEKVIKESVRLLGRYADSLNRDLQWWMPNGAESVFVVMESVNDEGTVVEGFDGLMIIGSIDSFRLSETTSLNGTYRLPYYQKIHADRESRFDFDMCKAYLAVKLYHPLSLLLARHAFSVFLRTLAKKLLKPIGTKADLLDNMERPFSPKQSFRLHDPELSKMAQEIQNTGLGSIDDVFLCIIPPFSTLNLLPQADVIIDAVRQQTKGYEEPGNLLGAKEPYLWLFYMGTTFPHTSTMFRKVITVVIEFLRLVCRAASWKHRSMPYKRILRDIMTILSNELTLTGVYFVTKLMKLYNNVVPGIVILCALFSSVQEMLGFTELHSYACSDFMPKVDYMDYILNDINIINVKDLLGWVPLHYAALKGSTDSTQTLVDAGSDINARDLVGWTPLHYARQYGNLDMTPFLLRNKATINAQDRDGMTPLHSAVIGGCEGTVRLLIEVGADVNIQDMLGYTALHWACYEGHEAIVERLWKLHISNWAITALALYTWQSRRTPLSYAAENGNEEIVRSLSSNKEVDINSKDMERCRPIHRAICEGHTSIVRLLLTAENIQLDVYEKVFRGVLKNSIGIGNTAILEMFLESEAVDIDNTKCRVLLGFAINYDNEAAVRILLKDKKIDINRRDEARCTPISYAARYGNPAIVKLLLDTGKCDVNARDRDGYKPLAITASRWTQCSPGDDSKQENYESIYELLRPLTTLDAESFADFSARRLQKEIRHGL</sequence>
<dbReference type="PANTHER" id="PTHR24198:SF165">
    <property type="entry name" value="ANKYRIN REPEAT-CONTAINING PROTEIN-RELATED"/>
    <property type="match status" value="1"/>
</dbReference>
<dbReference type="Pfam" id="PF00023">
    <property type="entry name" value="Ank"/>
    <property type="match status" value="2"/>
</dbReference>
<dbReference type="PRINTS" id="PR01415">
    <property type="entry name" value="ANKYRIN"/>
</dbReference>
<dbReference type="PANTHER" id="PTHR24198">
    <property type="entry name" value="ANKYRIN REPEAT AND PROTEIN KINASE DOMAIN-CONTAINING PROTEIN"/>
    <property type="match status" value="1"/>
</dbReference>
<dbReference type="SUPFAM" id="SSF48403">
    <property type="entry name" value="Ankyrin repeat"/>
    <property type="match status" value="2"/>
</dbReference>
<keyword evidence="5" id="KW-1185">Reference proteome</keyword>
<dbReference type="Proteomes" id="UP000223968">
    <property type="component" value="Unassembled WGS sequence"/>
</dbReference>
<feature type="repeat" description="ANK" evidence="3">
    <location>
        <begin position="592"/>
        <end position="624"/>
    </location>
</feature>
<dbReference type="STRING" id="1447875.A0A2B7Y1E4"/>
<keyword evidence="2 3" id="KW-0040">ANK repeat</keyword>
<keyword evidence="1" id="KW-0677">Repeat</keyword>
<dbReference type="EMBL" id="PDNB01000029">
    <property type="protein sequence ID" value="PGH14989.1"/>
    <property type="molecule type" value="Genomic_DNA"/>
</dbReference>
<dbReference type="SMART" id="SM00248">
    <property type="entry name" value="ANK"/>
    <property type="match status" value="9"/>
</dbReference>
<dbReference type="InterPro" id="IPR036770">
    <property type="entry name" value="Ankyrin_rpt-contain_sf"/>
</dbReference>
<dbReference type="Gene3D" id="1.25.40.20">
    <property type="entry name" value="Ankyrin repeat-containing domain"/>
    <property type="match status" value="4"/>
</dbReference>
<comment type="caution">
    <text evidence="4">The sequence shown here is derived from an EMBL/GenBank/DDBJ whole genome shotgun (WGS) entry which is preliminary data.</text>
</comment>
<reference evidence="4 5" key="1">
    <citation type="submission" date="2017-10" db="EMBL/GenBank/DDBJ databases">
        <title>Comparative genomics in systemic dimorphic fungi from Ajellomycetaceae.</title>
        <authorList>
            <person name="Munoz J.F."/>
            <person name="Mcewen J.G."/>
            <person name="Clay O.K."/>
            <person name="Cuomo C.A."/>
        </authorList>
    </citation>
    <scope>NUCLEOTIDE SEQUENCE [LARGE SCALE GENOMIC DNA]</scope>
    <source>
        <strain evidence="4 5">UAMH5409</strain>
    </source>
</reference>
<gene>
    <name evidence="4" type="ORF">AJ79_02669</name>
</gene>
<feature type="repeat" description="ANK" evidence="3">
    <location>
        <begin position="625"/>
        <end position="657"/>
    </location>
</feature>
<dbReference type="InterPro" id="IPR002110">
    <property type="entry name" value="Ankyrin_rpt"/>
</dbReference>
<accession>A0A2B7Y1E4</accession>
<dbReference type="OrthoDB" id="4195095at2759"/>
<evidence type="ECO:0000313" key="4">
    <source>
        <dbReference type="EMBL" id="PGH14989.1"/>
    </source>
</evidence>
<protein>
    <submittedName>
        <fullName evidence="4">Uncharacterized protein</fullName>
    </submittedName>
</protein>
<evidence type="ECO:0000313" key="5">
    <source>
        <dbReference type="Proteomes" id="UP000223968"/>
    </source>
</evidence>
<evidence type="ECO:0000256" key="2">
    <source>
        <dbReference type="ARBA" id="ARBA00023043"/>
    </source>
</evidence>
<organism evidence="4 5">
    <name type="scientific">Helicocarpus griseus UAMH5409</name>
    <dbReference type="NCBI Taxonomy" id="1447875"/>
    <lineage>
        <taxon>Eukaryota</taxon>
        <taxon>Fungi</taxon>
        <taxon>Dikarya</taxon>
        <taxon>Ascomycota</taxon>
        <taxon>Pezizomycotina</taxon>
        <taxon>Eurotiomycetes</taxon>
        <taxon>Eurotiomycetidae</taxon>
        <taxon>Onygenales</taxon>
        <taxon>Ajellomycetaceae</taxon>
        <taxon>Helicocarpus</taxon>
    </lineage>
</organism>
<proteinExistence type="predicted"/>
<dbReference type="PROSITE" id="PS50088">
    <property type="entry name" value="ANK_REPEAT"/>
    <property type="match status" value="3"/>
</dbReference>
<dbReference type="PROSITE" id="PS50297">
    <property type="entry name" value="ANK_REP_REGION"/>
    <property type="match status" value="3"/>
</dbReference>
<dbReference type="AlphaFoldDB" id="A0A2B7Y1E4"/>
<dbReference type="Pfam" id="PF12796">
    <property type="entry name" value="Ank_2"/>
    <property type="match status" value="3"/>
</dbReference>
<evidence type="ECO:0000256" key="1">
    <source>
        <dbReference type="ARBA" id="ARBA00022737"/>
    </source>
</evidence>
<feature type="repeat" description="ANK" evidence="3">
    <location>
        <begin position="559"/>
        <end position="591"/>
    </location>
</feature>
<name>A0A2B7Y1E4_9EURO</name>
<evidence type="ECO:0000256" key="3">
    <source>
        <dbReference type="PROSITE-ProRule" id="PRU00023"/>
    </source>
</evidence>